<name>A0ABQ4Y4B5_9ASTR</name>
<dbReference type="EMBL" id="BQNB010010048">
    <property type="protein sequence ID" value="GJS72007.1"/>
    <property type="molecule type" value="Genomic_DNA"/>
</dbReference>
<evidence type="ECO:0000313" key="1">
    <source>
        <dbReference type="EMBL" id="GJS72007.1"/>
    </source>
</evidence>
<reference evidence="1" key="2">
    <citation type="submission" date="2022-01" db="EMBL/GenBank/DDBJ databases">
        <authorList>
            <person name="Yamashiro T."/>
            <person name="Shiraishi A."/>
            <person name="Satake H."/>
            <person name="Nakayama K."/>
        </authorList>
    </citation>
    <scope>NUCLEOTIDE SEQUENCE</scope>
</reference>
<protein>
    <submittedName>
        <fullName evidence="1">Uncharacterized protein</fullName>
    </submittedName>
</protein>
<organism evidence="1 2">
    <name type="scientific">Tanacetum coccineum</name>
    <dbReference type="NCBI Taxonomy" id="301880"/>
    <lineage>
        <taxon>Eukaryota</taxon>
        <taxon>Viridiplantae</taxon>
        <taxon>Streptophyta</taxon>
        <taxon>Embryophyta</taxon>
        <taxon>Tracheophyta</taxon>
        <taxon>Spermatophyta</taxon>
        <taxon>Magnoliopsida</taxon>
        <taxon>eudicotyledons</taxon>
        <taxon>Gunneridae</taxon>
        <taxon>Pentapetalae</taxon>
        <taxon>asterids</taxon>
        <taxon>campanulids</taxon>
        <taxon>Asterales</taxon>
        <taxon>Asteraceae</taxon>
        <taxon>Asteroideae</taxon>
        <taxon>Anthemideae</taxon>
        <taxon>Anthemidinae</taxon>
        <taxon>Tanacetum</taxon>
    </lineage>
</organism>
<evidence type="ECO:0000313" key="2">
    <source>
        <dbReference type="Proteomes" id="UP001151760"/>
    </source>
</evidence>
<accession>A0ABQ4Y4B5</accession>
<proteinExistence type="predicted"/>
<reference evidence="1" key="1">
    <citation type="journal article" date="2022" name="Int. J. Mol. Sci.">
        <title>Draft Genome of Tanacetum Coccineum: Genomic Comparison of Closely Related Tanacetum-Family Plants.</title>
        <authorList>
            <person name="Yamashiro T."/>
            <person name="Shiraishi A."/>
            <person name="Nakayama K."/>
            <person name="Satake H."/>
        </authorList>
    </citation>
    <scope>NUCLEOTIDE SEQUENCE</scope>
</reference>
<gene>
    <name evidence="1" type="ORF">Tco_0704848</name>
</gene>
<dbReference type="Proteomes" id="UP001151760">
    <property type="component" value="Unassembled WGS sequence"/>
</dbReference>
<sequence length="125" mass="14123">MNSDEKKLEDIPILRLPTLVDLKPGIPLQNPTDFQTTNQNPIQTSQNLPTINGVEIGLHTNTEEQGYLILNKTTLGTSKELRDTRLGAGNHYYCTYGLKTLTIWYEEYDDYRPSDPSAAPRLENA</sequence>
<comment type="caution">
    <text evidence="1">The sequence shown here is derived from an EMBL/GenBank/DDBJ whole genome shotgun (WGS) entry which is preliminary data.</text>
</comment>
<keyword evidence="2" id="KW-1185">Reference proteome</keyword>